<evidence type="ECO:0000313" key="1">
    <source>
        <dbReference type="EMBL" id="RZT92396.1"/>
    </source>
</evidence>
<keyword evidence="2" id="KW-1185">Reference proteome</keyword>
<evidence type="ECO:0000313" key="2">
    <source>
        <dbReference type="Proteomes" id="UP000293562"/>
    </source>
</evidence>
<sequence>MLLKEKLLYFSVLLILLNSCTEKFYPDTNEDVSTLVIDGKITNGQGPYEVRLFRTVSINIADTLLPEIGAVISIYDNDGNSDSFTETTPGLYHNISPDFKGKVGHSYWIEIQTLDGKKYESTPETIPPQIEIEKIYGEEITKIMPDGEKLKGAGFFVDAKSNTNQNIYLKWDYQESWEWQSPYFRPITDNPSRICYPYNISNNISVFDGSQYDIKQFNHLATSFVNQEEVKLNYAYFLNVSLYSISLESYEFWESMQKINQNNGGIYDNIPGNITGNICACNSDDSVLGYFEASSVNSKNKIFSTADFNMKFSDFSKGCENFQTLVPPDGENYIEISSEVLDGIIVYTVRRGYCYDCNLIYSPLKPSFWP</sequence>
<dbReference type="Proteomes" id="UP000293562">
    <property type="component" value="Unassembled WGS sequence"/>
</dbReference>
<organism evidence="1 2">
    <name type="scientific">Ancylomarina subtilis</name>
    <dbReference type="NCBI Taxonomy" id="1639035"/>
    <lineage>
        <taxon>Bacteria</taxon>
        <taxon>Pseudomonadati</taxon>
        <taxon>Bacteroidota</taxon>
        <taxon>Bacteroidia</taxon>
        <taxon>Marinilabiliales</taxon>
        <taxon>Marinifilaceae</taxon>
        <taxon>Ancylomarina</taxon>
    </lineage>
</organism>
<dbReference type="AlphaFoldDB" id="A0A4Q7V702"/>
<gene>
    <name evidence="1" type="ORF">EV201_2872</name>
</gene>
<dbReference type="InterPro" id="IPR025345">
    <property type="entry name" value="DUF4249"/>
</dbReference>
<dbReference type="EMBL" id="SHKN01000003">
    <property type="protein sequence ID" value="RZT92396.1"/>
    <property type="molecule type" value="Genomic_DNA"/>
</dbReference>
<accession>A0A4Q7V702</accession>
<reference evidence="1 2" key="1">
    <citation type="submission" date="2019-02" db="EMBL/GenBank/DDBJ databases">
        <title>Genomic Encyclopedia of Type Strains, Phase IV (KMG-IV): sequencing the most valuable type-strain genomes for metagenomic binning, comparative biology and taxonomic classification.</title>
        <authorList>
            <person name="Goeker M."/>
        </authorList>
    </citation>
    <scope>NUCLEOTIDE SEQUENCE [LARGE SCALE GENOMIC DNA]</scope>
    <source>
        <strain evidence="1 2">DSM 28825</strain>
    </source>
</reference>
<comment type="caution">
    <text evidence="1">The sequence shown here is derived from an EMBL/GenBank/DDBJ whole genome shotgun (WGS) entry which is preliminary data.</text>
</comment>
<dbReference type="Pfam" id="PF14054">
    <property type="entry name" value="DUF4249"/>
    <property type="match status" value="1"/>
</dbReference>
<name>A0A4Q7V702_9BACT</name>
<proteinExistence type="predicted"/>
<protein>
    <submittedName>
        <fullName evidence="1">Uncharacterized protein DUF4249</fullName>
    </submittedName>
</protein>